<organism evidence="1">
    <name type="scientific">Rhizophora mucronata</name>
    <name type="common">Asiatic mangrove</name>
    <dbReference type="NCBI Taxonomy" id="61149"/>
    <lineage>
        <taxon>Eukaryota</taxon>
        <taxon>Viridiplantae</taxon>
        <taxon>Streptophyta</taxon>
        <taxon>Embryophyta</taxon>
        <taxon>Tracheophyta</taxon>
        <taxon>Spermatophyta</taxon>
        <taxon>Magnoliopsida</taxon>
        <taxon>eudicotyledons</taxon>
        <taxon>Gunneridae</taxon>
        <taxon>Pentapetalae</taxon>
        <taxon>rosids</taxon>
        <taxon>fabids</taxon>
        <taxon>Malpighiales</taxon>
        <taxon>Rhizophoraceae</taxon>
        <taxon>Rhizophora</taxon>
    </lineage>
</organism>
<evidence type="ECO:0000313" key="1">
    <source>
        <dbReference type="EMBL" id="MBX61054.1"/>
    </source>
</evidence>
<sequence length="38" mass="4548">MLTKCNLSKTKKKKELKKHLSWDSFDTKDEEIAIIIKR</sequence>
<dbReference type="AlphaFoldDB" id="A0A2P2Q221"/>
<accession>A0A2P2Q221</accession>
<protein>
    <submittedName>
        <fullName evidence="1">Uncharacterized protein</fullName>
    </submittedName>
</protein>
<proteinExistence type="predicted"/>
<name>A0A2P2Q221_RHIMU</name>
<reference evidence="1" key="1">
    <citation type="submission" date="2018-02" db="EMBL/GenBank/DDBJ databases">
        <title>Rhizophora mucronata_Transcriptome.</title>
        <authorList>
            <person name="Meera S.P."/>
            <person name="Sreeshan A."/>
            <person name="Augustine A."/>
        </authorList>
    </citation>
    <scope>NUCLEOTIDE SEQUENCE</scope>
    <source>
        <tissue evidence="1">Leaf</tissue>
    </source>
</reference>
<dbReference type="EMBL" id="GGEC01080570">
    <property type="protein sequence ID" value="MBX61054.1"/>
    <property type="molecule type" value="Transcribed_RNA"/>
</dbReference>